<keyword evidence="2" id="KW-1185">Reference proteome</keyword>
<dbReference type="Proteomes" id="UP001165960">
    <property type="component" value="Unassembled WGS sequence"/>
</dbReference>
<proteinExistence type="predicted"/>
<name>A0ACC2TKM6_9FUNG</name>
<dbReference type="EMBL" id="QTSX02002543">
    <property type="protein sequence ID" value="KAJ9075280.1"/>
    <property type="molecule type" value="Genomic_DNA"/>
</dbReference>
<protein>
    <submittedName>
        <fullName evidence="1">Regulatory particle non-ATPase</fullName>
    </submittedName>
</protein>
<reference evidence="1" key="1">
    <citation type="submission" date="2022-04" db="EMBL/GenBank/DDBJ databases">
        <title>Genome of the entomopathogenic fungus Entomophthora muscae.</title>
        <authorList>
            <person name="Elya C."/>
            <person name="Lovett B.R."/>
            <person name="Lee E."/>
            <person name="Macias A.M."/>
            <person name="Hajek A.E."/>
            <person name="De Bivort B.L."/>
            <person name="Kasson M.T."/>
            <person name="De Fine Licht H.H."/>
            <person name="Stajich J.E."/>
        </authorList>
    </citation>
    <scope>NUCLEOTIDE SEQUENCE</scope>
    <source>
        <strain evidence="1">Berkeley</strain>
    </source>
</reference>
<comment type="caution">
    <text evidence="1">The sequence shown here is derived from an EMBL/GenBank/DDBJ whole genome shotgun (WGS) entry which is preliminary data.</text>
</comment>
<organism evidence="1 2">
    <name type="scientific">Entomophthora muscae</name>
    <dbReference type="NCBI Taxonomy" id="34485"/>
    <lineage>
        <taxon>Eukaryota</taxon>
        <taxon>Fungi</taxon>
        <taxon>Fungi incertae sedis</taxon>
        <taxon>Zoopagomycota</taxon>
        <taxon>Entomophthoromycotina</taxon>
        <taxon>Entomophthoromycetes</taxon>
        <taxon>Entomophthorales</taxon>
        <taxon>Entomophthoraceae</taxon>
        <taxon>Entomophthora</taxon>
    </lineage>
</organism>
<sequence>MARSEEPFSVSCTIKFYQSKVYLKMSNFSSLYQKLQKQFSAGDAGTDSTLSLLKIELAKASYLSGSNMLSAEQLAAARDILEIGALWSIRCNEMTSFERYITQLHTFYCDYSAKLPKSPRQNMMTGLQLMNLIAQNRIAEFHLALESIDPMLFESDPNIRHPVELEKALMEGSYNKVLNTRDQVPAPEFGYFMNILVTTIQNEIASCCEKAYRSLPIQQIATMLFFNKGDDILAFASQRSWTVNADHTVVFRPKVASDASSACALPTHRILGQAMDYAKELERIV</sequence>
<accession>A0ACC2TKM6</accession>
<gene>
    <name evidence="1" type="primary">RPN12_2</name>
    <name evidence="1" type="ORF">DSO57_1037621</name>
</gene>
<evidence type="ECO:0000313" key="2">
    <source>
        <dbReference type="Proteomes" id="UP001165960"/>
    </source>
</evidence>
<evidence type="ECO:0000313" key="1">
    <source>
        <dbReference type="EMBL" id="KAJ9075280.1"/>
    </source>
</evidence>